<gene>
    <name evidence="3" type="ORF">Psuf_060970</name>
</gene>
<dbReference type="GO" id="GO:0019284">
    <property type="term" value="P:L-methionine salvage from S-adenosylmethionine"/>
    <property type="evidence" value="ECO:0007669"/>
    <property type="project" value="TreeGrafter"/>
</dbReference>
<dbReference type="InterPro" id="IPR002182">
    <property type="entry name" value="NB-ARC"/>
</dbReference>
<dbReference type="SUPFAM" id="SSF52540">
    <property type="entry name" value="P-loop containing nucleoside triphosphate hydrolases"/>
    <property type="match status" value="1"/>
</dbReference>
<dbReference type="EMBL" id="AP022871">
    <property type="protein sequence ID" value="BCB88784.1"/>
    <property type="molecule type" value="Genomic_DNA"/>
</dbReference>
<dbReference type="Pfam" id="PF00931">
    <property type="entry name" value="NB-ARC"/>
    <property type="match status" value="1"/>
</dbReference>
<accession>A0A6F8YRQ6</accession>
<evidence type="ECO:0000259" key="1">
    <source>
        <dbReference type="Pfam" id="PF00931"/>
    </source>
</evidence>
<proteinExistence type="predicted"/>
<dbReference type="GO" id="GO:0005829">
    <property type="term" value="C:cytosol"/>
    <property type="evidence" value="ECO:0007669"/>
    <property type="project" value="TreeGrafter"/>
</dbReference>
<dbReference type="Pfam" id="PF01048">
    <property type="entry name" value="PNP_UDP_1"/>
    <property type="match status" value="1"/>
</dbReference>
<reference evidence="3 4" key="2">
    <citation type="submission" date="2020-03" db="EMBL/GenBank/DDBJ databases">
        <authorList>
            <person name="Ichikawa N."/>
            <person name="Kimura A."/>
            <person name="Kitahashi Y."/>
            <person name="Uohara A."/>
        </authorList>
    </citation>
    <scope>NUCLEOTIDE SEQUENCE [LARGE SCALE GENOMIC DNA]</scope>
    <source>
        <strain evidence="3 4">NBRC 105367</strain>
    </source>
</reference>
<dbReference type="GO" id="GO:0008930">
    <property type="term" value="F:methylthioadenosine nucleosidase activity"/>
    <property type="evidence" value="ECO:0007669"/>
    <property type="project" value="TreeGrafter"/>
</dbReference>
<name>A0A6F8YRQ6_9ACTN</name>
<feature type="domain" description="NB-ARC" evidence="1">
    <location>
        <begin position="323"/>
        <end position="383"/>
    </location>
</feature>
<dbReference type="KEGG" id="psuu:Psuf_060970"/>
<sequence>MRARNTMANANDRIIAVVLTALELEYHAVREYLTDLKVWAHTAGTLFETGTVRGADVRVALAVTGEGNQASAVVTERASAAFAPEVVLVVGVAGALHADIDLGDVVVATRIYGYHGGKEDRTGFHARPRAWDAPHHLEQHARYLTRTAWWDRLLPEYPGRPFKIHLRPVLAGEVVLDSRASPLAQLVRRHYNDAAAVEMESAGASLAARLNRSLPLLTVRGISDRADGNKAASDLTGWQSVAASRAAAFALALVVGIESAARTGTDRAAAVGPGSWAVERAEDAVGGTASGHRVQSVSAIPRPTTWQRHAFVDHDRLFGVGQLVDDVSASIISRTGHAVVSLFGEGGIGKTALAHDAVVRSTAENVFSRIAWATAAQTGGALDLIPAGGGTAYWLDVVKDLANQLNFDLGLSRALWTKHFGLRMDSLGPDERVLAVIDNIETIEDASSVIRSLHEMGVDRPHKLIVTTRWQLLPALPAVTEYRLRPLEDISAVALIRHLGAADPDLRSADERALRPILDVTDGNPFLIKLVVRHFLSSHLPLDRLLNEFRQLGGLDDERRSLAGRLRSHLYLRSLRELERRFGAESVMALMSSFCVKGKGDMFTYDELSAVSGLANSELFSKVLTGACQLSLVTAFGDSSTPGKLDRAYTIHGLLYEFTCGQSSGRREGDGS</sequence>
<evidence type="ECO:0000313" key="4">
    <source>
        <dbReference type="Proteomes" id="UP000503011"/>
    </source>
</evidence>
<dbReference type="AlphaFoldDB" id="A0A6F8YRQ6"/>
<dbReference type="Gene3D" id="3.40.50.1580">
    <property type="entry name" value="Nucleoside phosphorylase domain"/>
    <property type="match status" value="1"/>
</dbReference>
<dbReference type="SUPFAM" id="SSF53167">
    <property type="entry name" value="Purine and uridine phosphorylases"/>
    <property type="match status" value="1"/>
</dbReference>
<dbReference type="PANTHER" id="PTHR46832:SF1">
    <property type="entry name" value="5'-METHYLTHIOADENOSINE_S-ADENOSYLHOMOCYSTEINE NUCLEOSIDASE"/>
    <property type="match status" value="1"/>
</dbReference>
<feature type="domain" description="Nucleoside phosphorylase" evidence="2">
    <location>
        <begin position="17"/>
        <end position="254"/>
    </location>
</feature>
<dbReference type="GO" id="GO:0009116">
    <property type="term" value="P:nucleoside metabolic process"/>
    <property type="evidence" value="ECO:0007669"/>
    <property type="project" value="InterPro"/>
</dbReference>
<dbReference type="Proteomes" id="UP000503011">
    <property type="component" value="Chromosome"/>
</dbReference>
<dbReference type="InterPro" id="IPR035994">
    <property type="entry name" value="Nucleoside_phosphorylase_sf"/>
</dbReference>
<evidence type="ECO:0000259" key="2">
    <source>
        <dbReference type="Pfam" id="PF01048"/>
    </source>
</evidence>
<dbReference type="Gene3D" id="3.40.50.300">
    <property type="entry name" value="P-loop containing nucleotide triphosphate hydrolases"/>
    <property type="match status" value="1"/>
</dbReference>
<dbReference type="GO" id="GO:0043531">
    <property type="term" value="F:ADP binding"/>
    <property type="evidence" value="ECO:0007669"/>
    <property type="project" value="InterPro"/>
</dbReference>
<dbReference type="PANTHER" id="PTHR46832">
    <property type="entry name" value="5'-METHYLTHIOADENOSINE/S-ADENOSYLHOMOCYSTEINE NUCLEOSIDASE"/>
    <property type="match status" value="1"/>
</dbReference>
<reference evidence="3 4" key="1">
    <citation type="submission" date="2020-03" db="EMBL/GenBank/DDBJ databases">
        <title>Whole genome shotgun sequence of Phytohabitans suffuscus NBRC 105367.</title>
        <authorList>
            <person name="Komaki H."/>
            <person name="Tamura T."/>
        </authorList>
    </citation>
    <scope>NUCLEOTIDE SEQUENCE [LARGE SCALE GENOMIC DNA]</scope>
    <source>
        <strain evidence="3 4">NBRC 105367</strain>
    </source>
</reference>
<dbReference type="InterPro" id="IPR000845">
    <property type="entry name" value="Nucleoside_phosphorylase_d"/>
</dbReference>
<organism evidence="3 4">
    <name type="scientific">Phytohabitans suffuscus</name>
    <dbReference type="NCBI Taxonomy" id="624315"/>
    <lineage>
        <taxon>Bacteria</taxon>
        <taxon>Bacillati</taxon>
        <taxon>Actinomycetota</taxon>
        <taxon>Actinomycetes</taxon>
        <taxon>Micromonosporales</taxon>
        <taxon>Micromonosporaceae</taxon>
    </lineage>
</organism>
<protein>
    <recommendedName>
        <fullName evidence="5">Nucleoside phosphorylase domain-containing protein</fullName>
    </recommendedName>
</protein>
<evidence type="ECO:0008006" key="5">
    <source>
        <dbReference type="Google" id="ProtNLM"/>
    </source>
</evidence>
<dbReference type="GO" id="GO:0008782">
    <property type="term" value="F:adenosylhomocysteine nucleosidase activity"/>
    <property type="evidence" value="ECO:0007669"/>
    <property type="project" value="TreeGrafter"/>
</dbReference>
<keyword evidence="4" id="KW-1185">Reference proteome</keyword>
<evidence type="ECO:0000313" key="3">
    <source>
        <dbReference type="EMBL" id="BCB88784.1"/>
    </source>
</evidence>
<dbReference type="InterPro" id="IPR027417">
    <property type="entry name" value="P-loop_NTPase"/>
</dbReference>